<keyword evidence="2" id="KW-0378">Hydrolase</keyword>
<dbReference type="GO" id="GO:0004519">
    <property type="term" value="F:endonuclease activity"/>
    <property type="evidence" value="ECO:0007669"/>
    <property type="project" value="UniProtKB-KW"/>
</dbReference>
<proteinExistence type="predicted"/>
<organism evidence="2 3">
    <name type="scientific">Mumia flava</name>
    <dbReference type="NCBI Taxonomy" id="1348852"/>
    <lineage>
        <taxon>Bacteria</taxon>
        <taxon>Bacillati</taxon>
        <taxon>Actinomycetota</taxon>
        <taxon>Actinomycetes</taxon>
        <taxon>Propionibacteriales</taxon>
        <taxon>Nocardioidaceae</taxon>
        <taxon>Mumia</taxon>
    </lineage>
</organism>
<keyword evidence="3" id="KW-1185">Reference proteome</keyword>
<dbReference type="EMBL" id="PGEZ01000002">
    <property type="protein sequence ID" value="PJJ53748.1"/>
    <property type="molecule type" value="Genomic_DNA"/>
</dbReference>
<gene>
    <name evidence="2" type="ORF">CLV56_3242</name>
</gene>
<evidence type="ECO:0000313" key="2">
    <source>
        <dbReference type="EMBL" id="PJJ53748.1"/>
    </source>
</evidence>
<keyword evidence="2" id="KW-0255">Endonuclease</keyword>
<evidence type="ECO:0000313" key="3">
    <source>
        <dbReference type="Proteomes" id="UP000230842"/>
    </source>
</evidence>
<feature type="domain" description="HNH nuclease" evidence="1">
    <location>
        <begin position="188"/>
        <end position="237"/>
    </location>
</feature>
<name>A0A2M9B741_9ACTN</name>
<comment type="caution">
    <text evidence="2">The sequence shown here is derived from an EMBL/GenBank/DDBJ whole genome shotgun (WGS) entry which is preliminary data.</text>
</comment>
<dbReference type="Pfam" id="PF13391">
    <property type="entry name" value="HNH_2"/>
    <property type="match status" value="1"/>
</dbReference>
<dbReference type="Proteomes" id="UP000230842">
    <property type="component" value="Unassembled WGS sequence"/>
</dbReference>
<accession>A0A2M9B741</accession>
<dbReference type="InterPro" id="IPR003615">
    <property type="entry name" value="HNH_nuc"/>
</dbReference>
<evidence type="ECO:0000259" key="1">
    <source>
        <dbReference type="Pfam" id="PF13391"/>
    </source>
</evidence>
<reference evidence="2 3" key="1">
    <citation type="submission" date="2017-11" db="EMBL/GenBank/DDBJ databases">
        <title>Genomic Encyclopedia of Archaeal and Bacterial Type Strains, Phase II (KMG-II): From Individual Species to Whole Genera.</title>
        <authorList>
            <person name="Goeker M."/>
        </authorList>
    </citation>
    <scope>NUCLEOTIDE SEQUENCE [LARGE SCALE GENOMIC DNA]</scope>
    <source>
        <strain evidence="2 3">DSM 27763</strain>
    </source>
</reference>
<dbReference type="AlphaFoldDB" id="A0A2M9B741"/>
<sequence length="296" mass="33808">MRVESASEEKLRQLIMHALAEKTAENGYVTRDQLSALEVDGKPRRVIDQSRGIWNPRDMAATLAVVSSPDGPYDDQHLSDSLFRYDYRAGSIHGDNTKLRRAHELELPIILLRKIAAGQYVPVFPVYVVADDHANRQFVLALDESLRFLHDPMHLSESERRYARRVAKQRLHQPEFRGRILRAYETQCAVCRLKHGRLLDAAHIIGDAEDGGEPVVVNGLSLCKIHHAAYDANLLGISPDYVVQIDRDLLEETDGPMLRHGLQEMDKQPLQLPARRREQPDRERLARRFETFRATG</sequence>
<protein>
    <submittedName>
        <fullName evidence="2">Putative restriction endonuclease</fullName>
    </submittedName>
</protein>
<keyword evidence="2" id="KW-0540">Nuclease</keyword>